<dbReference type="InterPro" id="IPR011277">
    <property type="entry name" value="CM_T"/>
</dbReference>
<dbReference type="InterPro" id="IPR003099">
    <property type="entry name" value="Prephen_DH"/>
</dbReference>
<dbReference type="InterPro" id="IPR008927">
    <property type="entry name" value="6-PGluconate_DH-like_C_sf"/>
</dbReference>
<comment type="pathway">
    <text evidence="2">Amino-acid biosynthesis; L-tyrosine biosynthesis; (4-hydroxyphenyl)pyruvate from prephenate (NAD(+) route): step 1/1.</text>
</comment>
<keyword evidence="2" id="KW-0963">Cytoplasm</keyword>
<name>A0ABP8Q338_9GAMM</name>
<dbReference type="PROSITE" id="PS51176">
    <property type="entry name" value="PDH_ADH"/>
    <property type="match status" value="1"/>
</dbReference>
<evidence type="ECO:0000256" key="2">
    <source>
        <dbReference type="PIRNR" id="PIRNR001499"/>
    </source>
</evidence>
<evidence type="ECO:0000259" key="3">
    <source>
        <dbReference type="PROSITE" id="PS51168"/>
    </source>
</evidence>
<dbReference type="InterPro" id="IPR036291">
    <property type="entry name" value="NAD(P)-bd_dom_sf"/>
</dbReference>
<dbReference type="PIRSF" id="PIRSF001499">
    <property type="entry name" value="Chor_mut_pdh_Tpr"/>
    <property type="match status" value="1"/>
</dbReference>
<dbReference type="InterPro" id="IPR046825">
    <property type="entry name" value="PDH_C"/>
</dbReference>
<dbReference type="InterPro" id="IPR050812">
    <property type="entry name" value="Preph/Arog_dehydrog"/>
</dbReference>
<dbReference type="InterPro" id="IPR036263">
    <property type="entry name" value="Chorismate_II_sf"/>
</dbReference>
<protein>
    <recommendedName>
        <fullName evidence="2">T-protein</fullName>
    </recommendedName>
</protein>
<dbReference type="NCBIfam" id="TIGR01799">
    <property type="entry name" value="CM_T"/>
    <property type="match status" value="1"/>
</dbReference>
<dbReference type="Gene3D" id="3.40.50.720">
    <property type="entry name" value="NAD(P)-binding Rossmann-like Domain"/>
    <property type="match status" value="1"/>
</dbReference>
<accession>A0ABP8Q338</accession>
<dbReference type="RefSeq" id="WP_345010999.1">
    <property type="nucleotide sequence ID" value="NZ_BAABFC010000009.1"/>
</dbReference>
<sequence>MNEELNALRDQIDGVDQQLVALLARRLALVAEVGEVKSRHGLPIYAPDREAAMLARRRDEAAQQGVPPDLIEDVLRRVMRESYSSENDSGFKCVNPSLRQIVVVGGAGQLGRLFVNMFRLSGYQVAVLERDDWGQADALLSQAGMVVVAVPIENTCDVIDRLTSLPPDCVLVDLTSIKQRPLSHMLAAHAGPVLGLHPMFGPDVSSLAKQVVVCCHGRDEAAYQWLLDQMRIWGVRLHSVAAADHDNAMSLIQALRHFTSFVYGVHLCDEQADLKRLLALSSPIYRLELAMVGRLFAQDPALYADIILSSPLNVQMIRRYHQRMGQAISFLESGDRQRFIDTFHKVSEFFGDYAGQFLRESKLLLAQAHDARHHESL</sequence>
<dbReference type="InterPro" id="IPR008244">
    <property type="entry name" value="Chor_mut/prephenate_DH_T"/>
</dbReference>
<evidence type="ECO:0000313" key="6">
    <source>
        <dbReference type="Proteomes" id="UP001501321"/>
    </source>
</evidence>
<keyword evidence="2" id="KW-0520">NAD</keyword>
<organism evidence="5 6">
    <name type="scientific">Pseudaeromonas paramecii</name>
    <dbReference type="NCBI Taxonomy" id="2138166"/>
    <lineage>
        <taxon>Bacteria</taxon>
        <taxon>Pseudomonadati</taxon>
        <taxon>Pseudomonadota</taxon>
        <taxon>Gammaproteobacteria</taxon>
        <taxon>Aeromonadales</taxon>
        <taxon>Aeromonadaceae</taxon>
        <taxon>Pseudaeromonas</taxon>
    </lineage>
</organism>
<comment type="subcellular location">
    <subcellularLocation>
        <location evidence="2">Cytoplasm</location>
    </subcellularLocation>
</comment>
<evidence type="ECO:0000313" key="5">
    <source>
        <dbReference type="EMBL" id="GAA4496535.1"/>
    </source>
</evidence>
<dbReference type="Pfam" id="PF01817">
    <property type="entry name" value="CM_2"/>
    <property type="match status" value="1"/>
</dbReference>
<keyword evidence="2" id="KW-0827">Tyrosine biosynthesis</keyword>
<evidence type="ECO:0000256" key="1">
    <source>
        <dbReference type="ARBA" id="ARBA00023002"/>
    </source>
</evidence>
<dbReference type="PANTHER" id="PTHR21363:SF0">
    <property type="entry name" value="PREPHENATE DEHYDROGENASE [NADP(+)]"/>
    <property type="match status" value="1"/>
</dbReference>
<keyword evidence="2" id="KW-0413">Isomerase</keyword>
<comment type="caution">
    <text evidence="5">The sequence shown here is derived from an EMBL/GenBank/DDBJ whole genome shotgun (WGS) entry which is preliminary data.</text>
</comment>
<gene>
    <name evidence="5" type="primary">tyrA</name>
    <name evidence="5" type="ORF">GCM10023095_11710</name>
</gene>
<dbReference type="InterPro" id="IPR046826">
    <property type="entry name" value="PDH_N"/>
</dbReference>
<dbReference type="Gene3D" id="1.20.59.10">
    <property type="entry name" value="Chorismate mutase"/>
    <property type="match status" value="1"/>
</dbReference>
<keyword evidence="6" id="KW-1185">Reference proteome</keyword>
<dbReference type="SUPFAM" id="SSF51735">
    <property type="entry name" value="NAD(P)-binding Rossmann-fold domains"/>
    <property type="match status" value="1"/>
</dbReference>
<keyword evidence="1 2" id="KW-0560">Oxidoreductase</keyword>
<dbReference type="Gene3D" id="1.10.3660.10">
    <property type="entry name" value="6-phosphogluconate dehydrogenase C-terminal like domain"/>
    <property type="match status" value="1"/>
</dbReference>
<dbReference type="PROSITE" id="PS51168">
    <property type="entry name" value="CHORISMATE_MUT_2"/>
    <property type="match status" value="1"/>
</dbReference>
<dbReference type="SUPFAM" id="SSF48600">
    <property type="entry name" value="Chorismate mutase II"/>
    <property type="match status" value="1"/>
</dbReference>
<dbReference type="PANTHER" id="PTHR21363">
    <property type="entry name" value="PREPHENATE DEHYDROGENASE"/>
    <property type="match status" value="1"/>
</dbReference>
<dbReference type="InterPro" id="IPR036979">
    <property type="entry name" value="CM_dom_sf"/>
</dbReference>
<keyword evidence="2" id="KW-0057">Aromatic amino acid biosynthesis</keyword>
<dbReference type="SMART" id="SM00830">
    <property type="entry name" value="CM_2"/>
    <property type="match status" value="1"/>
</dbReference>
<dbReference type="EMBL" id="BAABFC010000009">
    <property type="protein sequence ID" value="GAA4496535.1"/>
    <property type="molecule type" value="Genomic_DNA"/>
</dbReference>
<feature type="domain" description="Chorismate mutase" evidence="3">
    <location>
        <begin position="1"/>
        <end position="90"/>
    </location>
</feature>
<keyword evidence="2" id="KW-0028">Amino-acid biosynthesis</keyword>
<reference evidence="6" key="1">
    <citation type="journal article" date="2019" name="Int. J. Syst. Evol. Microbiol.">
        <title>The Global Catalogue of Microorganisms (GCM) 10K type strain sequencing project: providing services to taxonomists for standard genome sequencing and annotation.</title>
        <authorList>
            <consortium name="The Broad Institute Genomics Platform"/>
            <consortium name="The Broad Institute Genome Sequencing Center for Infectious Disease"/>
            <person name="Wu L."/>
            <person name="Ma J."/>
        </authorList>
    </citation>
    <scope>NUCLEOTIDE SEQUENCE [LARGE SCALE GENOMIC DNA]</scope>
    <source>
        <strain evidence="6">JCM 32226</strain>
    </source>
</reference>
<dbReference type="SUPFAM" id="SSF48179">
    <property type="entry name" value="6-phosphogluconate dehydrogenase C-terminal domain-like"/>
    <property type="match status" value="1"/>
</dbReference>
<evidence type="ECO:0000259" key="4">
    <source>
        <dbReference type="PROSITE" id="PS51176"/>
    </source>
</evidence>
<feature type="domain" description="Prephenate/arogenate dehydrogenase" evidence="4">
    <location>
        <begin position="99"/>
        <end position="361"/>
    </location>
</feature>
<dbReference type="Pfam" id="PF02153">
    <property type="entry name" value="PDH_N"/>
    <property type="match status" value="1"/>
</dbReference>
<dbReference type="Proteomes" id="UP001501321">
    <property type="component" value="Unassembled WGS sequence"/>
</dbReference>
<comment type="pathway">
    <text evidence="2">Metabolic intermediate biosynthesis; prephenate biosynthesis; prephenate from chorismate: step 1/1.</text>
</comment>
<dbReference type="NCBIfam" id="NF008400">
    <property type="entry name" value="PRK11199.1"/>
    <property type="match status" value="1"/>
</dbReference>
<dbReference type="Pfam" id="PF20463">
    <property type="entry name" value="PDH_C"/>
    <property type="match status" value="1"/>
</dbReference>
<proteinExistence type="predicted"/>
<dbReference type="InterPro" id="IPR002701">
    <property type="entry name" value="CM_II_prokaryot"/>
</dbReference>